<evidence type="ECO:0000313" key="3">
    <source>
        <dbReference type="EMBL" id="EKX55186.1"/>
    </source>
</evidence>
<organism evidence="3">
    <name type="scientific">Guillardia theta (strain CCMP2712)</name>
    <name type="common">Cryptophyte</name>
    <dbReference type="NCBI Taxonomy" id="905079"/>
    <lineage>
        <taxon>Eukaryota</taxon>
        <taxon>Cryptophyceae</taxon>
        <taxon>Pyrenomonadales</taxon>
        <taxon>Geminigeraceae</taxon>
        <taxon>Guillardia</taxon>
    </lineage>
</organism>
<keyword evidence="2" id="KW-0732">Signal</keyword>
<reference evidence="3 5" key="1">
    <citation type="journal article" date="2012" name="Nature">
        <title>Algal genomes reveal evolutionary mosaicism and the fate of nucleomorphs.</title>
        <authorList>
            <consortium name="DOE Joint Genome Institute"/>
            <person name="Curtis B.A."/>
            <person name="Tanifuji G."/>
            <person name="Burki F."/>
            <person name="Gruber A."/>
            <person name="Irimia M."/>
            <person name="Maruyama S."/>
            <person name="Arias M.C."/>
            <person name="Ball S.G."/>
            <person name="Gile G.H."/>
            <person name="Hirakawa Y."/>
            <person name="Hopkins J.F."/>
            <person name="Kuo A."/>
            <person name="Rensing S.A."/>
            <person name="Schmutz J."/>
            <person name="Symeonidi A."/>
            <person name="Elias M."/>
            <person name="Eveleigh R.J."/>
            <person name="Herman E.K."/>
            <person name="Klute M.J."/>
            <person name="Nakayama T."/>
            <person name="Obornik M."/>
            <person name="Reyes-Prieto A."/>
            <person name="Armbrust E.V."/>
            <person name="Aves S.J."/>
            <person name="Beiko R.G."/>
            <person name="Coutinho P."/>
            <person name="Dacks J.B."/>
            <person name="Durnford D.G."/>
            <person name="Fast N.M."/>
            <person name="Green B.R."/>
            <person name="Grisdale C.J."/>
            <person name="Hempel F."/>
            <person name="Henrissat B."/>
            <person name="Hoppner M.P."/>
            <person name="Ishida K."/>
            <person name="Kim E."/>
            <person name="Koreny L."/>
            <person name="Kroth P.G."/>
            <person name="Liu Y."/>
            <person name="Malik S.B."/>
            <person name="Maier U.G."/>
            <person name="McRose D."/>
            <person name="Mock T."/>
            <person name="Neilson J.A."/>
            <person name="Onodera N.T."/>
            <person name="Poole A.M."/>
            <person name="Pritham E.J."/>
            <person name="Richards T.A."/>
            <person name="Rocap G."/>
            <person name="Roy S.W."/>
            <person name="Sarai C."/>
            <person name="Schaack S."/>
            <person name="Shirato S."/>
            <person name="Slamovits C.H."/>
            <person name="Spencer D.F."/>
            <person name="Suzuki S."/>
            <person name="Worden A.Z."/>
            <person name="Zauner S."/>
            <person name="Barry K."/>
            <person name="Bell C."/>
            <person name="Bharti A.K."/>
            <person name="Crow J.A."/>
            <person name="Grimwood J."/>
            <person name="Kramer R."/>
            <person name="Lindquist E."/>
            <person name="Lucas S."/>
            <person name="Salamov A."/>
            <person name="McFadden G.I."/>
            <person name="Lane C.E."/>
            <person name="Keeling P.J."/>
            <person name="Gray M.W."/>
            <person name="Grigoriev I.V."/>
            <person name="Archibald J.M."/>
        </authorList>
    </citation>
    <scope>NUCLEOTIDE SEQUENCE</scope>
    <source>
        <strain evidence="3 5">CCMP2712</strain>
    </source>
</reference>
<accession>L1K2Y0</accession>
<feature type="region of interest" description="Disordered" evidence="1">
    <location>
        <begin position="552"/>
        <end position="584"/>
    </location>
</feature>
<keyword evidence="5" id="KW-1185">Reference proteome</keyword>
<reference evidence="5" key="2">
    <citation type="submission" date="2012-11" db="EMBL/GenBank/DDBJ databases">
        <authorList>
            <person name="Kuo A."/>
            <person name="Curtis B.A."/>
            <person name="Tanifuji G."/>
            <person name="Burki F."/>
            <person name="Gruber A."/>
            <person name="Irimia M."/>
            <person name="Maruyama S."/>
            <person name="Arias M.C."/>
            <person name="Ball S.G."/>
            <person name="Gile G.H."/>
            <person name="Hirakawa Y."/>
            <person name="Hopkins J.F."/>
            <person name="Rensing S.A."/>
            <person name="Schmutz J."/>
            <person name="Symeonidi A."/>
            <person name="Elias M."/>
            <person name="Eveleigh R.J."/>
            <person name="Herman E.K."/>
            <person name="Klute M.J."/>
            <person name="Nakayama T."/>
            <person name="Obornik M."/>
            <person name="Reyes-Prieto A."/>
            <person name="Armbrust E.V."/>
            <person name="Aves S.J."/>
            <person name="Beiko R.G."/>
            <person name="Coutinho P."/>
            <person name="Dacks J.B."/>
            <person name="Durnford D.G."/>
            <person name="Fast N.M."/>
            <person name="Green B.R."/>
            <person name="Grisdale C."/>
            <person name="Hempe F."/>
            <person name="Henrissat B."/>
            <person name="Hoppner M.P."/>
            <person name="Ishida K.-I."/>
            <person name="Kim E."/>
            <person name="Koreny L."/>
            <person name="Kroth P.G."/>
            <person name="Liu Y."/>
            <person name="Malik S.-B."/>
            <person name="Maier U.G."/>
            <person name="McRose D."/>
            <person name="Mock T."/>
            <person name="Neilson J.A."/>
            <person name="Onodera N.T."/>
            <person name="Poole A.M."/>
            <person name="Pritham E.J."/>
            <person name="Richards T.A."/>
            <person name="Rocap G."/>
            <person name="Roy S.W."/>
            <person name="Sarai C."/>
            <person name="Schaack S."/>
            <person name="Shirato S."/>
            <person name="Slamovits C.H."/>
            <person name="Spencer D.F."/>
            <person name="Suzuki S."/>
            <person name="Worden A.Z."/>
            <person name="Zauner S."/>
            <person name="Barry K."/>
            <person name="Bell C."/>
            <person name="Bharti A.K."/>
            <person name="Crow J.A."/>
            <person name="Grimwood J."/>
            <person name="Kramer R."/>
            <person name="Lindquist E."/>
            <person name="Lucas S."/>
            <person name="Salamov A."/>
            <person name="McFadden G.I."/>
            <person name="Lane C.E."/>
            <person name="Keeling P.J."/>
            <person name="Gray M.W."/>
            <person name="Grigoriev I.V."/>
            <person name="Archibald J.M."/>
        </authorList>
    </citation>
    <scope>NUCLEOTIDE SEQUENCE</scope>
    <source>
        <strain evidence="5">CCMP2712</strain>
    </source>
</reference>
<feature type="compositionally biased region" description="Basic and acidic residues" evidence="1">
    <location>
        <begin position="171"/>
        <end position="186"/>
    </location>
</feature>
<dbReference type="EMBL" id="JH992965">
    <property type="protein sequence ID" value="EKX55186.1"/>
    <property type="molecule type" value="Genomic_DNA"/>
</dbReference>
<feature type="signal peptide" evidence="2">
    <location>
        <begin position="1"/>
        <end position="24"/>
    </location>
</feature>
<protein>
    <recommendedName>
        <fullName evidence="6">RAP domain-containing protein</fullName>
    </recommendedName>
</protein>
<gene>
    <name evidence="3" type="ORF">GUITHDRAFT_131446</name>
</gene>
<evidence type="ECO:0000313" key="5">
    <source>
        <dbReference type="Proteomes" id="UP000011087"/>
    </source>
</evidence>
<dbReference type="PaxDb" id="55529-EKX55186"/>
<evidence type="ECO:0000256" key="1">
    <source>
        <dbReference type="SAM" id="MobiDB-lite"/>
    </source>
</evidence>
<dbReference type="HOGENOM" id="CLU_467315_0_0_1"/>
<feature type="compositionally biased region" description="Basic and acidic residues" evidence="1">
    <location>
        <begin position="558"/>
        <end position="571"/>
    </location>
</feature>
<name>L1K2Y0_GUITC</name>
<sequence length="584" mass="64512">MSHLLLLLLAIMSILPVMLTPVDSREAFVGHASFFRRRHEARGCLRERARLRCLRRDHRRLVCMQRTDAGQSSPSSASGDGTASDEESCEVDGQEAAGPDAAWWEKMEEDNEMLDGNLEASSVKLLKDVSEDFLSKLPISRLLTTLIKPEDPVVVPAVGNVSSEYSEEEDGTARVEEDSPARKGDYSESLDPGTGTFSALGSEILVSTLTSSVSKKPERQSIPKILLYCSNITDLLEELETICTVEEGGAGKREGAAWMKFQEVLKPEDAVLALNHIKRLEGQVGIDSIALNERKNRMFDHLAAQICKEMSALGPKHVALAATAVATRRRREEMMRAVTRRLLEMQADPVREFVFTEQTIAMLFNAFAKERRSEEQALSMLSSLVLNLSGGMKSLQNVAIILNSMASGKTSSNISLRILNVAIRRLSRLSVLNAAVRLDVSNENFFRFMSSYVKPSIFTCLASEILSSARSFDRWEEQIMCRIGRNRVKPVRSSELQRSVGAAAALLGLEVEEEVVEEDTGLSVDFFLPSLSLYIEVDGPFHYAVDLAEEEVDAGGGGDRKETSSGKHDIQAEIARALPQGRQR</sequence>
<dbReference type="KEGG" id="gtt:GUITHDRAFT_131446"/>
<feature type="region of interest" description="Disordered" evidence="1">
    <location>
        <begin position="65"/>
        <end position="97"/>
    </location>
</feature>
<dbReference type="AlphaFoldDB" id="L1K2Y0"/>
<feature type="compositionally biased region" description="Polar residues" evidence="1">
    <location>
        <begin position="68"/>
        <end position="81"/>
    </location>
</feature>
<feature type="chain" id="PRO_5008772122" description="RAP domain-containing protein" evidence="2">
    <location>
        <begin position="25"/>
        <end position="584"/>
    </location>
</feature>
<reference evidence="4" key="3">
    <citation type="submission" date="2016-03" db="UniProtKB">
        <authorList>
            <consortium name="EnsemblProtists"/>
        </authorList>
    </citation>
    <scope>IDENTIFICATION</scope>
</reference>
<feature type="compositionally biased region" description="Acidic residues" evidence="1">
    <location>
        <begin position="83"/>
        <end position="93"/>
    </location>
</feature>
<proteinExistence type="predicted"/>
<evidence type="ECO:0000313" key="4">
    <source>
        <dbReference type="EnsemblProtists" id="EKX55186"/>
    </source>
</evidence>
<dbReference type="GeneID" id="17312013"/>
<evidence type="ECO:0000256" key="2">
    <source>
        <dbReference type="SAM" id="SignalP"/>
    </source>
</evidence>
<evidence type="ECO:0008006" key="6">
    <source>
        <dbReference type="Google" id="ProtNLM"/>
    </source>
</evidence>
<dbReference type="RefSeq" id="XP_005842166.1">
    <property type="nucleotide sequence ID" value="XM_005842109.1"/>
</dbReference>
<dbReference type="EnsemblProtists" id="EKX55186">
    <property type="protein sequence ID" value="EKX55186"/>
    <property type="gene ID" value="GUITHDRAFT_131446"/>
</dbReference>
<dbReference type="Proteomes" id="UP000011087">
    <property type="component" value="Unassembled WGS sequence"/>
</dbReference>
<feature type="region of interest" description="Disordered" evidence="1">
    <location>
        <begin position="160"/>
        <end position="192"/>
    </location>
</feature>